<feature type="compositionally biased region" description="Basic residues" evidence="1">
    <location>
        <begin position="114"/>
        <end position="135"/>
    </location>
</feature>
<reference evidence="2" key="1">
    <citation type="submission" date="2020-02" db="EMBL/GenBank/DDBJ databases">
        <authorList>
            <person name="Meier V. D."/>
        </authorList>
    </citation>
    <scope>NUCLEOTIDE SEQUENCE</scope>
    <source>
        <strain evidence="2">AVDCRST_MAG57</strain>
    </source>
</reference>
<evidence type="ECO:0000256" key="1">
    <source>
        <dbReference type="SAM" id="MobiDB-lite"/>
    </source>
</evidence>
<feature type="region of interest" description="Disordered" evidence="1">
    <location>
        <begin position="1"/>
        <end position="140"/>
    </location>
</feature>
<feature type="non-terminal residue" evidence="2">
    <location>
        <position position="1"/>
    </location>
</feature>
<organism evidence="2">
    <name type="scientific">uncultured Blastococcus sp</name>
    <dbReference type="NCBI Taxonomy" id="217144"/>
    <lineage>
        <taxon>Bacteria</taxon>
        <taxon>Bacillati</taxon>
        <taxon>Actinomycetota</taxon>
        <taxon>Actinomycetes</taxon>
        <taxon>Geodermatophilales</taxon>
        <taxon>Geodermatophilaceae</taxon>
        <taxon>Blastococcus</taxon>
        <taxon>environmental samples</taxon>
    </lineage>
</organism>
<feature type="non-terminal residue" evidence="2">
    <location>
        <position position="269"/>
    </location>
</feature>
<protein>
    <submittedName>
        <fullName evidence="2">Efflux ABC transporter, permease protein</fullName>
    </submittedName>
</protein>
<name>A0A6J4HLL5_9ACTN</name>
<gene>
    <name evidence="2" type="ORF">AVDCRST_MAG57-849</name>
</gene>
<feature type="compositionally biased region" description="Low complexity" evidence="1">
    <location>
        <begin position="103"/>
        <end position="113"/>
    </location>
</feature>
<feature type="compositionally biased region" description="Basic residues" evidence="1">
    <location>
        <begin position="20"/>
        <end position="33"/>
    </location>
</feature>
<dbReference type="AlphaFoldDB" id="A0A6J4HLL5"/>
<accession>A0A6J4HLL5</accession>
<sequence length="269" mass="28608">DRRRAAQDVPPSPDLGDHRRPQRPAGARRRPAGAHRAGAAAGGGAAVPLRRPDQRRAVPAGRAGHRAAAVPAHRRGGRGGRLDRRRGPGRHIALPARPPGGPHPAAGGQAGRRPGIRAGHRAGGGRRRLRHRQHPVRGPARRRDLGVGYLADVGRARRPFRAGDRLRGGVDARRRGVRAVLLHVHRLAVGRDDGRSGGAGGVVAAVHPRRRVPDRALPAHPVLAGVRRLLPRSDRLARHHPGAGAAGRLRRCAAGGRLGELHDQGRHQL</sequence>
<evidence type="ECO:0000313" key="2">
    <source>
        <dbReference type="EMBL" id="CAA9226052.1"/>
    </source>
</evidence>
<dbReference type="EMBL" id="CADCTI010000080">
    <property type="protein sequence ID" value="CAA9226052.1"/>
    <property type="molecule type" value="Genomic_DNA"/>
</dbReference>
<proteinExistence type="predicted"/>
<feature type="compositionally biased region" description="Low complexity" evidence="1">
    <location>
        <begin position="57"/>
        <end position="71"/>
    </location>
</feature>